<name>A0A9Q3JNF7_9BASI</name>
<feature type="compositionally biased region" description="Basic and acidic residues" evidence="1">
    <location>
        <begin position="21"/>
        <end position="30"/>
    </location>
</feature>
<evidence type="ECO:0000313" key="3">
    <source>
        <dbReference type="Proteomes" id="UP000765509"/>
    </source>
</evidence>
<evidence type="ECO:0000256" key="1">
    <source>
        <dbReference type="SAM" id="MobiDB-lite"/>
    </source>
</evidence>
<organism evidence="2 3">
    <name type="scientific">Austropuccinia psidii MF-1</name>
    <dbReference type="NCBI Taxonomy" id="1389203"/>
    <lineage>
        <taxon>Eukaryota</taxon>
        <taxon>Fungi</taxon>
        <taxon>Dikarya</taxon>
        <taxon>Basidiomycota</taxon>
        <taxon>Pucciniomycotina</taxon>
        <taxon>Pucciniomycetes</taxon>
        <taxon>Pucciniales</taxon>
        <taxon>Sphaerophragmiaceae</taxon>
        <taxon>Austropuccinia</taxon>
    </lineage>
</organism>
<dbReference type="AlphaFoldDB" id="A0A9Q3JNF7"/>
<gene>
    <name evidence="2" type="ORF">O181_104866</name>
</gene>
<reference evidence="2" key="1">
    <citation type="submission" date="2021-03" db="EMBL/GenBank/DDBJ databases">
        <title>Draft genome sequence of rust myrtle Austropuccinia psidii MF-1, a brazilian biotype.</title>
        <authorList>
            <person name="Quecine M.C."/>
            <person name="Pachon D.M.R."/>
            <person name="Bonatelli M.L."/>
            <person name="Correr F.H."/>
            <person name="Franceschini L.M."/>
            <person name="Leite T.F."/>
            <person name="Margarido G.R.A."/>
            <person name="Almeida C.A."/>
            <person name="Ferrarezi J.A."/>
            <person name="Labate C.A."/>
        </authorList>
    </citation>
    <scope>NUCLEOTIDE SEQUENCE</scope>
    <source>
        <strain evidence="2">MF-1</strain>
    </source>
</reference>
<sequence>MKDSHHNKNIYPQEISASQDESSKIDKKPDFNQNKLVLPQELIDPSPRFHQVPVTRATHKKKLNNFEKSQISFPSNFENIDPRILMEGIIGEKKSLSNMENIVPRLFKEQLDLARIIANPIGGNDQNQVKNIPFCIEEEPFKREFPCCN</sequence>
<feature type="region of interest" description="Disordered" evidence="1">
    <location>
        <begin position="1"/>
        <end position="31"/>
    </location>
</feature>
<accession>A0A9Q3JNF7</accession>
<proteinExistence type="predicted"/>
<keyword evidence="3" id="KW-1185">Reference proteome</keyword>
<dbReference type="Proteomes" id="UP000765509">
    <property type="component" value="Unassembled WGS sequence"/>
</dbReference>
<protein>
    <submittedName>
        <fullName evidence="2">Uncharacterized protein</fullName>
    </submittedName>
</protein>
<dbReference type="EMBL" id="AVOT02076945">
    <property type="protein sequence ID" value="MBW0565151.1"/>
    <property type="molecule type" value="Genomic_DNA"/>
</dbReference>
<comment type="caution">
    <text evidence="2">The sequence shown here is derived from an EMBL/GenBank/DDBJ whole genome shotgun (WGS) entry which is preliminary data.</text>
</comment>
<evidence type="ECO:0000313" key="2">
    <source>
        <dbReference type="EMBL" id="MBW0565151.1"/>
    </source>
</evidence>